<accession>A0A939JL19</accession>
<protein>
    <submittedName>
        <fullName evidence="1">Uncharacterized protein</fullName>
    </submittedName>
</protein>
<organism evidence="1 2">
    <name type="scientific">Streptomyces beijiangensis</name>
    <dbReference type="NCBI Taxonomy" id="163361"/>
    <lineage>
        <taxon>Bacteria</taxon>
        <taxon>Bacillati</taxon>
        <taxon>Actinomycetota</taxon>
        <taxon>Actinomycetes</taxon>
        <taxon>Kitasatosporales</taxon>
        <taxon>Streptomycetaceae</taxon>
        <taxon>Streptomyces</taxon>
    </lineage>
</organism>
<reference evidence="1" key="1">
    <citation type="submission" date="2021-03" db="EMBL/GenBank/DDBJ databases">
        <title>Streptomyces poriferae sp. nov., a novel marine sponge-derived Actinobacteria species with anti-MRSA activity.</title>
        <authorList>
            <person name="Sandoval-Powers M."/>
            <person name="Kralova S."/>
            <person name="Nguyen G.-S."/>
            <person name="Fawwal D."/>
            <person name="Degnes K."/>
            <person name="Klinkenberg G."/>
            <person name="Sletta H."/>
            <person name="Wentzel A."/>
            <person name="Liles M.R."/>
        </authorList>
    </citation>
    <scope>NUCLEOTIDE SEQUENCE</scope>
    <source>
        <strain evidence="1">DSM 41794</strain>
    </source>
</reference>
<evidence type="ECO:0000313" key="1">
    <source>
        <dbReference type="EMBL" id="MBO0515269.1"/>
    </source>
</evidence>
<dbReference type="Pfam" id="PF14350">
    <property type="entry name" value="Beta_protein"/>
    <property type="match status" value="1"/>
</dbReference>
<evidence type="ECO:0000313" key="2">
    <source>
        <dbReference type="Proteomes" id="UP000664167"/>
    </source>
</evidence>
<dbReference type="InterPro" id="IPR025683">
    <property type="entry name" value="Protein_beta"/>
</dbReference>
<proteinExistence type="predicted"/>
<keyword evidence="2" id="KW-1185">Reference proteome</keyword>
<name>A0A939JL19_9ACTN</name>
<comment type="caution">
    <text evidence="1">The sequence shown here is derived from an EMBL/GenBank/DDBJ whole genome shotgun (WGS) entry which is preliminary data.</text>
</comment>
<dbReference type="AlphaFoldDB" id="A0A939JL19"/>
<dbReference type="EMBL" id="JAFLRJ010000269">
    <property type="protein sequence ID" value="MBO0515269.1"/>
    <property type="molecule type" value="Genomic_DNA"/>
</dbReference>
<dbReference type="Proteomes" id="UP000664167">
    <property type="component" value="Unassembled WGS sequence"/>
</dbReference>
<dbReference type="RefSeq" id="WP_206965939.1">
    <property type="nucleotide sequence ID" value="NZ_BAAAJJ010000006.1"/>
</dbReference>
<sequence length="92" mass="9999">MRYTTPDGFLVTKALTRGPFRSDQVRAAAGRITGSGSYRGPDFSEGEHWLHKCANGFGPEGTGNAESWLKAGHTQHLAFIVHQLRMNSGLLA</sequence>
<gene>
    <name evidence="1" type="ORF">J0695_26255</name>
</gene>